<keyword evidence="2" id="KW-1133">Transmembrane helix</keyword>
<evidence type="ECO:0000313" key="3">
    <source>
        <dbReference type="EMBL" id="GAA5528499.1"/>
    </source>
</evidence>
<comment type="caution">
    <text evidence="3">The sequence shown here is derived from an EMBL/GenBank/DDBJ whole genome shotgun (WGS) entry which is preliminary data.</text>
</comment>
<evidence type="ECO:0000256" key="1">
    <source>
        <dbReference type="SAM" id="MobiDB-lite"/>
    </source>
</evidence>
<keyword evidence="2" id="KW-0812">Transmembrane</keyword>
<feature type="transmembrane region" description="Helical" evidence="2">
    <location>
        <begin position="280"/>
        <end position="307"/>
    </location>
</feature>
<gene>
    <name evidence="3" type="ORF">Hgul01_02300</name>
</gene>
<feature type="compositionally biased region" description="Pro residues" evidence="1">
    <location>
        <begin position="1"/>
        <end position="17"/>
    </location>
</feature>
<dbReference type="EMBL" id="BAABRU010000007">
    <property type="protein sequence ID" value="GAA5528499.1"/>
    <property type="molecule type" value="Genomic_DNA"/>
</dbReference>
<accession>A0ABP9WZJ1</accession>
<feature type="transmembrane region" description="Helical" evidence="2">
    <location>
        <begin position="244"/>
        <end position="268"/>
    </location>
</feature>
<sequence>MPEPIQPTTPLTPPANPEQPVTTNVLQPQVTQVLDSSTQALPPNPTYGQQPPTYGYQQPPQYGQPSQYGQPQPPYGQPPTYYQQPPQAYGQPQAPYGYQQQPVVYGNPVYMGPPPIISDINAPDRGLRWVGMNVLGFFVASMSFLSLFFGLAMVIAASYVDSTSNFENFENVANADILAFVGYGLCAALTAAIVALIQRGALHNKVSLWPWIGKTALAVGILLPLSTFLSGTVVNMAEPAESNAWMFIVLATLIFGITSFGTAFVQYLEVKEVANRPMQWVITTGLTWTILGGLVLGGLFGFFVMAIEGQI</sequence>
<feature type="transmembrane region" description="Helical" evidence="2">
    <location>
        <begin position="209"/>
        <end position="232"/>
    </location>
</feature>
<evidence type="ECO:0000256" key="2">
    <source>
        <dbReference type="SAM" id="Phobius"/>
    </source>
</evidence>
<dbReference type="RefSeq" id="WP_345722113.1">
    <property type="nucleotide sequence ID" value="NZ_BAABRU010000007.1"/>
</dbReference>
<evidence type="ECO:0000313" key="4">
    <source>
        <dbReference type="Proteomes" id="UP001428290"/>
    </source>
</evidence>
<protein>
    <recommendedName>
        <fullName evidence="5">Yip1 domain-containing protein</fullName>
    </recommendedName>
</protein>
<feature type="transmembrane region" description="Helical" evidence="2">
    <location>
        <begin position="177"/>
        <end position="197"/>
    </location>
</feature>
<reference evidence="3 4" key="1">
    <citation type="submission" date="2024-02" db="EMBL/GenBank/DDBJ databases">
        <title>Herpetosiphon gulosus NBRC 112829.</title>
        <authorList>
            <person name="Ichikawa N."/>
            <person name="Katano-Makiyama Y."/>
            <person name="Hidaka K."/>
        </authorList>
    </citation>
    <scope>NUCLEOTIDE SEQUENCE [LARGE SCALE GENOMIC DNA]</scope>
    <source>
        <strain evidence="3 4">NBRC 112829</strain>
    </source>
</reference>
<dbReference type="Proteomes" id="UP001428290">
    <property type="component" value="Unassembled WGS sequence"/>
</dbReference>
<proteinExistence type="predicted"/>
<name>A0ABP9WZJ1_9CHLR</name>
<feature type="compositionally biased region" description="Low complexity" evidence="1">
    <location>
        <begin position="78"/>
        <end position="91"/>
    </location>
</feature>
<feature type="compositionally biased region" description="Polar residues" evidence="1">
    <location>
        <begin position="19"/>
        <end position="41"/>
    </location>
</feature>
<keyword evidence="4" id="KW-1185">Reference proteome</keyword>
<organism evidence="3 4">
    <name type="scientific">Herpetosiphon gulosus</name>
    <dbReference type="NCBI Taxonomy" id="1973496"/>
    <lineage>
        <taxon>Bacteria</taxon>
        <taxon>Bacillati</taxon>
        <taxon>Chloroflexota</taxon>
        <taxon>Chloroflexia</taxon>
        <taxon>Herpetosiphonales</taxon>
        <taxon>Herpetosiphonaceae</taxon>
        <taxon>Herpetosiphon</taxon>
    </lineage>
</organism>
<keyword evidence="2" id="KW-0472">Membrane</keyword>
<feature type="region of interest" description="Disordered" evidence="1">
    <location>
        <begin position="1"/>
        <end position="91"/>
    </location>
</feature>
<evidence type="ECO:0008006" key="5">
    <source>
        <dbReference type="Google" id="ProtNLM"/>
    </source>
</evidence>
<feature type="compositionally biased region" description="Low complexity" evidence="1">
    <location>
        <begin position="46"/>
        <end position="70"/>
    </location>
</feature>
<feature type="transmembrane region" description="Helical" evidence="2">
    <location>
        <begin position="134"/>
        <end position="157"/>
    </location>
</feature>